<sequence>MVLSYRKDFQRSGADPGENDDVQGSVFFTIMRKYAFRSWKRKEEVKTENPGETQLERRFRGFLFGVVL</sequence>
<evidence type="ECO:0000256" key="1">
    <source>
        <dbReference type="SAM" id="MobiDB-lite"/>
    </source>
</evidence>
<evidence type="ECO:0000313" key="3">
    <source>
        <dbReference type="Proteomes" id="UP000054047"/>
    </source>
</evidence>
<name>A0A0C2GZI7_9BILA</name>
<keyword evidence="3" id="KW-1185">Reference proteome</keyword>
<evidence type="ECO:0000313" key="2">
    <source>
        <dbReference type="EMBL" id="KIH64639.1"/>
    </source>
</evidence>
<accession>A0A0C2GZI7</accession>
<feature type="region of interest" description="Disordered" evidence="1">
    <location>
        <begin position="1"/>
        <end position="22"/>
    </location>
</feature>
<dbReference type="Proteomes" id="UP000054047">
    <property type="component" value="Unassembled WGS sequence"/>
</dbReference>
<reference evidence="2 3" key="1">
    <citation type="submission" date="2013-12" db="EMBL/GenBank/DDBJ databases">
        <title>Draft genome of the parsitic nematode Ancylostoma duodenale.</title>
        <authorList>
            <person name="Mitreva M."/>
        </authorList>
    </citation>
    <scope>NUCLEOTIDE SEQUENCE [LARGE SCALE GENOMIC DNA]</scope>
    <source>
        <strain evidence="2 3">Zhejiang</strain>
    </source>
</reference>
<proteinExistence type="predicted"/>
<feature type="compositionally biased region" description="Basic and acidic residues" evidence="1">
    <location>
        <begin position="1"/>
        <end position="10"/>
    </location>
</feature>
<dbReference type="EMBL" id="KN727960">
    <property type="protein sequence ID" value="KIH64639.1"/>
    <property type="molecule type" value="Genomic_DNA"/>
</dbReference>
<protein>
    <submittedName>
        <fullName evidence="2">Uncharacterized protein</fullName>
    </submittedName>
</protein>
<dbReference type="AlphaFoldDB" id="A0A0C2GZI7"/>
<organism evidence="2 3">
    <name type="scientific">Ancylostoma duodenale</name>
    <dbReference type="NCBI Taxonomy" id="51022"/>
    <lineage>
        <taxon>Eukaryota</taxon>
        <taxon>Metazoa</taxon>
        <taxon>Ecdysozoa</taxon>
        <taxon>Nematoda</taxon>
        <taxon>Chromadorea</taxon>
        <taxon>Rhabditida</taxon>
        <taxon>Rhabditina</taxon>
        <taxon>Rhabditomorpha</taxon>
        <taxon>Strongyloidea</taxon>
        <taxon>Ancylostomatidae</taxon>
        <taxon>Ancylostomatinae</taxon>
        <taxon>Ancylostoma</taxon>
    </lineage>
</organism>
<gene>
    <name evidence="2" type="ORF">ANCDUO_05047</name>
</gene>